<proteinExistence type="predicted"/>
<reference evidence="2 3" key="1">
    <citation type="submission" date="2021-03" db="EMBL/GenBank/DDBJ databases">
        <title>Sequencing the genomes of 1000 actinobacteria strains.</title>
        <authorList>
            <person name="Klenk H.-P."/>
        </authorList>
    </citation>
    <scope>NUCLEOTIDE SEQUENCE [LARGE SCALE GENOMIC DNA]</scope>
    <source>
        <strain evidence="2 3">DSM 41480</strain>
    </source>
</reference>
<gene>
    <name evidence="2" type="ORF">JO379_006469</name>
</gene>
<accession>A0ABS4YEN9</accession>
<name>A0ABS4YEN9_9ACTN</name>
<evidence type="ECO:0008006" key="4">
    <source>
        <dbReference type="Google" id="ProtNLM"/>
    </source>
</evidence>
<dbReference type="GeneID" id="91573305"/>
<organism evidence="2 3">
    <name type="scientific">Streptomyces syringium</name>
    <dbReference type="NCBI Taxonomy" id="76729"/>
    <lineage>
        <taxon>Bacteria</taxon>
        <taxon>Bacillati</taxon>
        <taxon>Actinomycetota</taxon>
        <taxon>Actinomycetes</taxon>
        <taxon>Kitasatosporales</taxon>
        <taxon>Streptomycetaceae</taxon>
        <taxon>Streptomyces</taxon>
    </lineage>
</organism>
<dbReference type="Proteomes" id="UP001519291">
    <property type="component" value="Unassembled WGS sequence"/>
</dbReference>
<keyword evidence="3" id="KW-1185">Reference proteome</keyword>
<evidence type="ECO:0000313" key="2">
    <source>
        <dbReference type="EMBL" id="MBP2407000.1"/>
    </source>
</evidence>
<comment type="caution">
    <text evidence="2">The sequence shown here is derived from an EMBL/GenBank/DDBJ whole genome shotgun (WGS) entry which is preliminary data.</text>
</comment>
<feature type="chain" id="PRO_5045328326" description="Alpha-L-arabinofuranosidase B (ABFB) domain-containing protein" evidence="1">
    <location>
        <begin position="36"/>
        <end position="186"/>
    </location>
</feature>
<feature type="signal peptide" evidence="1">
    <location>
        <begin position="1"/>
        <end position="35"/>
    </location>
</feature>
<evidence type="ECO:0000313" key="3">
    <source>
        <dbReference type="Proteomes" id="UP001519291"/>
    </source>
</evidence>
<sequence>MKHASGSLTRVRLSGVLAGSLALVAVSLSPSPALAAGSAGTGPVEPGVPYYLVATKLDRGLTAEADSVRYTDRAGDRGIPVVFEKDSNSTWGDGYQIRLQGQGSTSMLCHSYHRRIVLMDSCRQNPWMLVSTGDSFRIKTRWDGSYLYFAASRAFPGDKTLYWKDQYGEGNLDAVEFRAVKAVKAR</sequence>
<dbReference type="EMBL" id="JAGIOH010000001">
    <property type="protein sequence ID" value="MBP2407000.1"/>
    <property type="molecule type" value="Genomic_DNA"/>
</dbReference>
<protein>
    <recommendedName>
        <fullName evidence="4">Alpha-L-arabinofuranosidase B (ABFB) domain-containing protein</fullName>
    </recommendedName>
</protein>
<dbReference type="RefSeq" id="WP_209518327.1">
    <property type="nucleotide sequence ID" value="NZ_JAGIOH010000001.1"/>
</dbReference>
<evidence type="ECO:0000256" key="1">
    <source>
        <dbReference type="SAM" id="SignalP"/>
    </source>
</evidence>
<keyword evidence="1" id="KW-0732">Signal</keyword>